<dbReference type="InterPro" id="IPR036388">
    <property type="entry name" value="WH-like_DNA-bd_sf"/>
</dbReference>
<evidence type="ECO:0000256" key="2">
    <source>
        <dbReference type="ARBA" id="ARBA00023015"/>
    </source>
</evidence>
<dbReference type="InterPro" id="IPR014284">
    <property type="entry name" value="RNA_pol_sigma-70_dom"/>
</dbReference>
<accession>A0A553JEM1</accession>
<dbReference type="OrthoDB" id="9780326at2"/>
<name>A0A553JEM1_SHEHA</name>
<gene>
    <name evidence="7" type="ORF">FN961_24665</name>
</gene>
<dbReference type="SUPFAM" id="SSF88946">
    <property type="entry name" value="Sigma2 domain of RNA polymerase sigma factors"/>
    <property type="match status" value="1"/>
</dbReference>
<keyword evidence="8" id="KW-1185">Reference proteome</keyword>
<keyword evidence="2" id="KW-0805">Transcription regulation</keyword>
<dbReference type="Proteomes" id="UP000318126">
    <property type="component" value="Unassembled WGS sequence"/>
</dbReference>
<dbReference type="GO" id="GO:0003677">
    <property type="term" value="F:DNA binding"/>
    <property type="evidence" value="ECO:0007669"/>
    <property type="project" value="InterPro"/>
</dbReference>
<dbReference type="PANTHER" id="PTHR43133:SF46">
    <property type="entry name" value="RNA POLYMERASE SIGMA-70 FACTOR ECF SUBFAMILY"/>
    <property type="match status" value="1"/>
</dbReference>
<proteinExistence type="inferred from homology"/>
<dbReference type="Gene3D" id="1.10.1740.10">
    <property type="match status" value="1"/>
</dbReference>
<dbReference type="InterPro" id="IPR013249">
    <property type="entry name" value="RNA_pol_sigma70_r4_t2"/>
</dbReference>
<dbReference type="GO" id="GO:0006352">
    <property type="term" value="P:DNA-templated transcription initiation"/>
    <property type="evidence" value="ECO:0007669"/>
    <property type="project" value="InterPro"/>
</dbReference>
<dbReference type="InterPro" id="IPR007627">
    <property type="entry name" value="RNA_pol_sigma70_r2"/>
</dbReference>
<dbReference type="GO" id="GO:0016987">
    <property type="term" value="F:sigma factor activity"/>
    <property type="evidence" value="ECO:0007669"/>
    <property type="project" value="UniProtKB-KW"/>
</dbReference>
<dbReference type="Pfam" id="PF04542">
    <property type="entry name" value="Sigma70_r2"/>
    <property type="match status" value="1"/>
</dbReference>
<sequence>MSAQVELIKPCEIPEPELIERAKRGDRDAFKQLYLIHHKRVYGICYRLCGQAFLAEEATQDTFVRLWQKLPLFRGDSQFSTWLHSMTVNQALSSIKKHKSFWSRFISLPEHTEIGEVEMQYTELDKLLVKLPERTRIVFVLFAIEGYQHNEIALQLNIAQGTSKAQYHRARKLLREMMS</sequence>
<dbReference type="Gene3D" id="1.10.10.10">
    <property type="entry name" value="Winged helix-like DNA-binding domain superfamily/Winged helix DNA-binding domain"/>
    <property type="match status" value="1"/>
</dbReference>
<evidence type="ECO:0000259" key="5">
    <source>
        <dbReference type="Pfam" id="PF04542"/>
    </source>
</evidence>
<dbReference type="InterPro" id="IPR013325">
    <property type="entry name" value="RNA_pol_sigma_r2"/>
</dbReference>
<dbReference type="PANTHER" id="PTHR43133">
    <property type="entry name" value="RNA POLYMERASE ECF-TYPE SIGMA FACTO"/>
    <property type="match status" value="1"/>
</dbReference>
<evidence type="ECO:0000259" key="6">
    <source>
        <dbReference type="Pfam" id="PF08281"/>
    </source>
</evidence>
<protein>
    <submittedName>
        <fullName evidence="7">RNA polymerase sigma factor</fullName>
    </submittedName>
</protein>
<organism evidence="7 8">
    <name type="scientific">Shewanella hanedai</name>
    <name type="common">Alteromonas hanedai</name>
    <dbReference type="NCBI Taxonomy" id="25"/>
    <lineage>
        <taxon>Bacteria</taxon>
        <taxon>Pseudomonadati</taxon>
        <taxon>Pseudomonadota</taxon>
        <taxon>Gammaproteobacteria</taxon>
        <taxon>Alteromonadales</taxon>
        <taxon>Shewanellaceae</taxon>
        <taxon>Shewanella</taxon>
    </lineage>
</organism>
<dbReference type="AlphaFoldDB" id="A0A553JEM1"/>
<evidence type="ECO:0000313" key="7">
    <source>
        <dbReference type="EMBL" id="TRY10897.1"/>
    </source>
</evidence>
<evidence type="ECO:0000256" key="3">
    <source>
        <dbReference type="ARBA" id="ARBA00023082"/>
    </source>
</evidence>
<reference evidence="8" key="1">
    <citation type="submission" date="2019-07" db="EMBL/GenBank/DDBJ databases">
        <title>Shewanella sp. YLB-08 draft genomic sequence.</title>
        <authorList>
            <person name="Yu L."/>
        </authorList>
    </citation>
    <scope>NUCLEOTIDE SEQUENCE [LARGE SCALE GENOMIC DNA]</scope>
    <source>
        <strain evidence="8">JCM 20706</strain>
    </source>
</reference>
<dbReference type="Pfam" id="PF08281">
    <property type="entry name" value="Sigma70_r4_2"/>
    <property type="match status" value="1"/>
</dbReference>
<comment type="caution">
    <text evidence="7">The sequence shown here is derived from an EMBL/GenBank/DDBJ whole genome shotgun (WGS) entry which is preliminary data.</text>
</comment>
<dbReference type="InterPro" id="IPR039425">
    <property type="entry name" value="RNA_pol_sigma-70-like"/>
</dbReference>
<dbReference type="EMBL" id="VKGK01000053">
    <property type="protein sequence ID" value="TRY10897.1"/>
    <property type="molecule type" value="Genomic_DNA"/>
</dbReference>
<dbReference type="RefSeq" id="WP_144042800.1">
    <property type="nucleotide sequence ID" value="NZ_BMPL01000058.1"/>
</dbReference>
<comment type="similarity">
    <text evidence="1">Belongs to the sigma-70 factor family. ECF subfamily.</text>
</comment>
<dbReference type="NCBIfam" id="TIGR02937">
    <property type="entry name" value="sigma70-ECF"/>
    <property type="match status" value="1"/>
</dbReference>
<dbReference type="InterPro" id="IPR013324">
    <property type="entry name" value="RNA_pol_sigma_r3/r4-like"/>
</dbReference>
<evidence type="ECO:0000313" key="8">
    <source>
        <dbReference type="Proteomes" id="UP000318126"/>
    </source>
</evidence>
<feature type="domain" description="RNA polymerase sigma factor 70 region 4 type 2" evidence="6">
    <location>
        <begin position="123"/>
        <end position="174"/>
    </location>
</feature>
<keyword evidence="3" id="KW-0731">Sigma factor</keyword>
<evidence type="ECO:0000256" key="1">
    <source>
        <dbReference type="ARBA" id="ARBA00010641"/>
    </source>
</evidence>
<dbReference type="SUPFAM" id="SSF88659">
    <property type="entry name" value="Sigma3 and sigma4 domains of RNA polymerase sigma factors"/>
    <property type="match status" value="1"/>
</dbReference>
<feature type="domain" description="RNA polymerase sigma-70 region 2" evidence="5">
    <location>
        <begin position="33"/>
        <end position="99"/>
    </location>
</feature>
<keyword evidence="4" id="KW-0804">Transcription</keyword>
<evidence type="ECO:0000256" key="4">
    <source>
        <dbReference type="ARBA" id="ARBA00023163"/>
    </source>
</evidence>